<evidence type="ECO:0000259" key="1">
    <source>
        <dbReference type="PROSITE" id="PS50904"/>
    </source>
</evidence>
<feature type="domain" description="PRELI/MSF1" evidence="1">
    <location>
        <begin position="1"/>
        <end position="178"/>
    </location>
</feature>
<organism evidence="2 3">
    <name type="scientific">Sphaceloma murrayae</name>
    <dbReference type="NCBI Taxonomy" id="2082308"/>
    <lineage>
        <taxon>Eukaryota</taxon>
        <taxon>Fungi</taxon>
        <taxon>Dikarya</taxon>
        <taxon>Ascomycota</taxon>
        <taxon>Pezizomycotina</taxon>
        <taxon>Dothideomycetes</taxon>
        <taxon>Dothideomycetidae</taxon>
        <taxon>Myriangiales</taxon>
        <taxon>Elsinoaceae</taxon>
        <taxon>Sphaceloma</taxon>
    </lineage>
</organism>
<dbReference type="AlphaFoldDB" id="A0A2K1QIZ5"/>
<gene>
    <name evidence="2" type="ORF">CAC42_2098</name>
</gene>
<dbReference type="GO" id="GO:0005758">
    <property type="term" value="C:mitochondrial intermembrane space"/>
    <property type="evidence" value="ECO:0007669"/>
    <property type="project" value="InterPro"/>
</dbReference>
<protein>
    <submittedName>
        <fullName evidence="2">Protein UPS2, mitochondrial</fullName>
    </submittedName>
</protein>
<dbReference type="EMBL" id="NKHZ01000081">
    <property type="protein sequence ID" value="PNS14869.1"/>
    <property type="molecule type" value="Genomic_DNA"/>
</dbReference>
<evidence type="ECO:0000313" key="2">
    <source>
        <dbReference type="EMBL" id="PNS14869.1"/>
    </source>
</evidence>
<dbReference type="InterPro" id="IPR006797">
    <property type="entry name" value="PRELI/MSF1_dom"/>
</dbReference>
<sequence length="192" mass="22070">MKIFASQHEFEYSWNEVSIANWQKYSPWNDKSTHVIAVDTLNRHVDPTTGILRTERLITCKQSAPAWLNSFLGGKEVSHVYETSYVDPTAKKVTMCSMNMTWSDLLSVRETVVYRPCPNNPNGKTVFDQHAKIIALCGGWQKIKNSIEEFTVDRFRQNAIKGREGFEAVLEMSRKVFAMERERQKMEGMVAA</sequence>
<dbReference type="InParanoid" id="A0A2K1QIZ5"/>
<dbReference type="InterPro" id="IPR037365">
    <property type="entry name" value="Slowmo/Ups"/>
</dbReference>
<dbReference type="OrthoDB" id="407630at2759"/>
<dbReference type="FunCoup" id="A0A2K1QIZ5">
    <property type="interactions" value="1054"/>
</dbReference>
<dbReference type="PANTHER" id="PTHR11158">
    <property type="entry name" value="MSF1/PX19 RELATED"/>
    <property type="match status" value="1"/>
</dbReference>
<reference evidence="2 3" key="1">
    <citation type="submission" date="2017-06" db="EMBL/GenBank/DDBJ databases">
        <title>Draft genome sequence of a variant of Elsinoe murrayae.</title>
        <authorList>
            <person name="Cheng Q."/>
        </authorList>
    </citation>
    <scope>NUCLEOTIDE SEQUENCE [LARGE SCALE GENOMIC DNA]</scope>
    <source>
        <strain evidence="2 3">CQ-2017a</strain>
    </source>
</reference>
<dbReference type="Proteomes" id="UP000243797">
    <property type="component" value="Unassembled WGS sequence"/>
</dbReference>
<proteinExistence type="predicted"/>
<comment type="caution">
    <text evidence="2">The sequence shown here is derived from an EMBL/GenBank/DDBJ whole genome shotgun (WGS) entry which is preliminary data.</text>
</comment>
<dbReference type="PROSITE" id="PS50904">
    <property type="entry name" value="PRELI_MSF1"/>
    <property type="match status" value="1"/>
</dbReference>
<keyword evidence="3" id="KW-1185">Reference proteome</keyword>
<name>A0A2K1QIZ5_9PEZI</name>
<accession>A0A2K1QIZ5</accession>
<dbReference type="Pfam" id="PF04707">
    <property type="entry name" value="PRELI"/>
    <property type="match status" value="1"/>
</dbReference>
<dbReference type="STRING" id="2082308.A0A2K1QIZ5"/>
<evidence type="ECO:0000313" key="3">
    <source>
        <dbReference type="Proteomes" id="UP000243797"/>
    </source>
</evidence>